<accession>A0A8S9HJ86</accession>
<proteinExistence type="predicted"/>
<evidence type="ECO:0000313" key="1">
    <source>
        <dbReference type="EMBL" id="KAF2555668.1"/>
    </source>
</evidence>
<organism evidence="1 2">
    <name type="scientific">Brassica cretica</name>
    <name type="common">Mustard</name>
    <dbReference type="NCBI Taxonomy" id="69181"/>
    <lineage>
        <taxon>Eukaryota</taxon>
        <taxon>Viridiplantae</taxon>
        <taxon>Streptophyta</taxon>
        <taxon>Embryophyta</taxon>
        <taxon>Tracheophyta</taxon>
        <taxon>Spermatophyta</taxon>
        <taxon>Magnoliopsida</taxon>
        <taxon>eudicotyledons</taxon>
        <taxon>Gunneridae</taxon>
        <taxon>Pentapetalae</taxon>
        <taxon>rosids</taxon>
        <taxon>malvids</taxon>
        <taxon>Brassicales</taxon>
        <taxon>Brassicaceae</taxon>
        <taxon>Brassiceae</taxon>
        <taxon>Brassica</taxon>
    </lineage>
</organism>
<name>A0A8S9HJ86_BRACR</name>
<protein>
    <submittedName>
        <fullName evidence="1">Uncharacterized protein</fullName>
    </submittedName>
</protein>
<dbReference type="Proteomes" id="UP000712281">
    <property type="component" value="Unassembled WGS sequence"/>
</dbReference>
<dbReference type="AlphaFoldDB" id="A0A8S9HJ86"/>
<sequence>MVPKGTIEAASSAERLECGLENASSYFKFQILALEIPQGYQHVLCVPAHNGHVEGNGYSMVDTTATQRSPRTAAMNDSQKIEELSAKIEMLMKRDQKSVHFVGDQSNQVNQELAANDSDDQADMNLIGGQGNNNKGFNQNFSQNQQNLLSCYFTYLI</sequence>
<dbReference type="EMBL" id="QGKW02001940">
    <property type="protein sequence ID" value="KAF2555668.1"/>
    <property type="molecule type" value="Genomic_DNA"/>
</dbReference>
<reference evidence="1" key="1">
    <citation type="submission" date="2019-12" db="EMBL/GenBank/DDBJ databases">
        <title>Genome sequencing and annotation of Brassica cretica.</title>
        <authorList>
            <person name="Studholme D.J."/>
            <person name="Sarris P.F."/>
        </authorList>
    </citation>
    <scope>NUCLEOTIDE SEQUENCE</scope>
    <source>
        <strain evidence="1">PFS-001/15</strain>
        <tissue evidence="1">Leaf</tissue>
    </source>
</reference>
<evidence type="ECO:0000313" key="2">
    <source>
        <dbReference type="Proteomes" id="UP000712281"/>
    </source>
</evidence>
<gene>
    <name evidence="1" type="ORF">F2Q68_00016904</name>
</gene>
<comment type="caution">
    <text evidence="1">The sequence shown here is derived from an EMBL/GenBank/DDBJ whole genome shotgun (WGS) entry which is preliminary data.</text>
</comment>